<dbReference type="AlphaFoldDB" id="A0A267GB12"/>
<organism evidence="1 2">
    <name type="scientific">Macrostomum lignano</name>
    <dbReference type="NCBI Taxonomy" id="282301"/>
    <lineage>
        <taxon>Eukaryota</taxon>
        <taxon>Metazoa</taxon>
        <taxon>Spiralia</taxon>
        <taxon>Lophotrochozoa</taxon>
        <taxon>Platyhelminthes</taxon>
        <taxon>Rhabditophora</taxon>
        <taxon>Macrostomorpha</taxon>
        <taxon>Macrostomida</taxon>
        <taxon>Macrostomidae</taxon>
        <taxon>Macrostomum</taxon>
    </lineage>
</organism>
<dbReference type="PANTHER" id="PTHR13228:SF3">
    <property type="entry name" value="CONSERVED OLIGOMERIC GOLGI COMPLEX SUBUNIT 5"/>
    <property type="match status" value="1"/>
</dbReference>
<dbReference type="Proteomes" id="UP000215902">
    <property type="component" value="Unassembled WGS sequence"/>
</dbReference>
<dbReference type="EMBL" id="NIVC01000460">
    <property type="protein sequence ID" value="PAA82637.1"/>
    <property type="molecule type" value="Genomic_DNA"/>
</dbReference>
<dbReference type="OrthoDB" id="18786at2759"/>
<keyword evidence="2" id="KW-1185">Reference proteome</keyword>
<sequence length="139" mass="15281">MSDLGQHYRRLRAFRPLLFQSAHHVANNPSIGEALPASLVAHLLFSRAPVDMQSPHTAAGWSVSRYVSWLLDYPEESDRLRFIQGTLVAYAKSAQARGVREYAAVYPVLLTLVNAHLNAASSTDEEANVETEVSAGEGF</sequence>
<dbReference type="GO" id="GO:0006891">
    <property type="term" value="P:intra-Golgi vesicle-mediated transport"/>
    <property type="evidence" value="ECO:0007669"/>
    <property type="project" value="InterPro"/>
</dbReference>
<comment type="caution">
    <text evidence="1">The sequence shown here is derived from an EMBL/GenBank/DDBJ whole genome shotgun (WGS) entry which is preliminary data.</text>
</comment>
<name>A0A267GB12_9PLAT</name>
<proteinExistence type="predicted"/>
<evidence type="ECO:0000313" key="1">
    <source>
        <dbReference type="EMBL" id="PAA82637.1"/>
    </source>
</evidence>
<gene>
    <name evidence="1" type="ORF">BOX15_Mlig023546g1</name>
</gene>
<dbReference type="GO" id="GO:0017119">
    <property type="term" value="C:Golgi transport complex"/>
    <property type="evidence" value="ECO:0007669"/>
    <property type="project" value="InterPro"/>
</dbReference>
<accession>A0A267GB12</accession>
<protein>
    <submittedName>
        <fullName evidence="1">Uncharacterized protein</fullName>
    </submittedName>
</protein>
<dbReference type="STRING" id="282301.A0A267GB12"/>
<reference evidence="1 2" key="1">
    <citation type="submission" date="2017-06" db="EMBL/GenBank/DDBJ databases">
        <title>A platform for efficient transgenesis in Macrostomum lignano, a flatworm model organism for stem cell research.</title>
        <authorList>
            <person name="Berezikov E."/>
        </authorList>
    </citation>
    <scope>NUCLEOTIDE SEQUENCE [LARGE SCALE GENOMIC DNA]</scope>
    <source>
        <strain evidence="1">DV1</strain>
        <tissue evidence="1">Whole organism</tissue>
    </source>
</reference>
<evidence type="ECO:0000313" key="2">
    <source>
        <dbReference type="Proteomes" id="UP000215902"/>
    </source>
</evidence>
<dbReference type="PANTHER" id="PTHR13228">
    <property type="entry name" value="CONSERVED OLIGOMERIC GOLGI COMPLEX COMPONENT 5"/>
    <property type="match status" value="1"/>
</dbReference>
<dbReference type="InterPro" id="IPR019465">
    <property type="entry name" value="Cog5"/>
</dbReference>